<dbReference type="CDD" id="cd03354">
    <property type="entry name" value="LbH_SAT"/>
    <property type="match status" value="1"/>
</dbReference>
<dbReference type="EMBL" id="JBCDNA010000002">
    <property type="protein sequence ID" value="MEL4456067.1"/>
    <property type="molecule type" value="Genomic_DNA"/>
</dbReference>
<evidence type="ECO:0000256" key="2">
    <source>
        <dbReference type="ARBA" id="ARBA00022679"/>
    </source>
</evidence>
<evidence type="ECO:0000313" key="4">
    <source>
        <dbReference type="EMBL" id="MEL4456067.1"/>
    </source>
</evidence>
<dbReference type="PANTHER" id="PTHR42811">
    <property type="entry name" value="SERINE ACETYLTRANSFERASE"/>
    <property type="match status" value="1"/>
</dbReference>
<dbReference type="Gene3D" id="2.160.10.10">
    <property type="entry name" value="Hexapeptide repeat proteins"/>
    <property type="match status" value="1"/>
</dbReference>
<accession>A0ABU9L0V5</accession>
<dbReference type="Gene3D" id="1.10.3130.10">
    <property type="entry name" value="serine acetyltransferase, domain 1"/>
    <property type="match status" value="1"/>
</dbReference>
<evidence type="ECO:0000313" key="5">
    <source>
        <dbReference type="Proteomes" id="UP001474120"/>
    </source>
</evidence>
<reference evidence="4 5" key="1">
    <citation type="submission" date="2024-04" db="EMBL/GenBank/DDBJ databases">
        <title>whole genome sequencing of Lutimonas vermicola strain IMCC1616.</title>
        <authorList>
            <person name="Bae S.S."/>
        </authorList>
    </citation>
    <scope>NUCLEOTIDE SEQUENCE [LARGE SCALE GENOMIC DNA]</scope>
    <source>
        <strain evidence="4 5">IMCC1616</strain>
    </source>
</reference>
<dbReference type="InterPro" id="IPR053376">
    <property type="entry name" value="Serine_acetyltransferase"/>
</dbReference>
<comment type="caution">
    <text evidence="4">The sequence shown here is derived from an EMBL/GenBank/DDBJ whole genome shotgun (WGS) entry which is preliminary data.</text>
</comment>
<dbReference type="RefSeq" id="WP_342160095.1">
    <property type="nucleotide sequence ID" value="NZ_JBCDNA010000002.1"/>
</dbReference>
<evidence type="ECO:0000256" key="3">
    <source>
        <dbReference type="ARBA" id="ARBA00023315"/>
    </source>
</evidence>
<dbReference type="InterPro" id="IPR045304">
    <property type="entry name" value="LbH_SAT"/>
</dbReference>
<keyword evidence="5" id="KW-1185">Reference proteome</keyword>
<dbReference type="NCBIfam" id="NF041874">
    <property type="entry name" value="EPS_EpsC"/>
    <property type="match status" value="1"/>
</dbReference>
<dbReference type="Proteomes" id="UP001474120">
    <property type="component" value="Unassembled WGS sequence"/>
</dbReference>
<name>A0ABU9L0V5_9FLAO</name>
<sequence>MSVDKIIQSIRNNKQNHLVDFRLKSGTEDFTNALFHILFDSKISVRENIDDLADSFREISQMLKEQEGLSYELIWKKFMVSLPDLLQQLNQDAKCIYLHDPAARSVEEVILAYPGFFAIAVYRLSHEFHLCQMPLIPRMMSEYAHRLTGIDIHPGASIGSPFFIDHGTGVVIGESAIIKNKVKIYQGVTLGALQVSKNMKDQKRHPTVEDDVTIYAGATILGGETVIGKNCTIGGNVWLTNSVPENSIVYQRTDTKLKSKTNDENKKNS</sequence>
<dbReference type="InterPro" id="IPR011004">
    <property type="entry name" value="Trimer_LpxA-like_sf"/>
</dbReference>
<dbReference type="InterPro" id="IPR042122">
    <property type="entry name" value="Ser_AcTrfase_N_sf"/>
</dbReference>
<gene>
    <name evidence="4" type="primary">epsC</name>
    <name evidence="4" type="ORF">AABB81_09195</name>
</gene>
<evidence type="ECO:0000256" key="1">
    <source>
        <dbReference type="ARBA" id="ARBA00022605"/>
    </source>
</evidence>
<organism evidence="4 5">
    <name type="scientific">Lutimonas vermicola</name>
    <dbReference type="NCBI Taxonomy" id="414288"/>
    <lineage>
        <taxon>Bacteria</taxon>
        <taxon>Pseudomonadati</taxon>
        <taxon>Bacteroidota</taxon>
        <taxon>Flavobacteriia</taxon>
        <taxon>Flavobacteriales</taxon>
        <taxon>Flavobacteriaceae</taxon>
        <taxon>Lutimonas</taxon>
    </lineage>
</organism>
<protein>
    <submittedName>
        <fullName evidence="4">Serine O-acetyltransferase EpsC</fullName>
    </submittedName>
</protein>
<keyword evidence="3" id="KW-0012">Acyltransferase</keyword>
<keyword evidence="2" id="KW-0808">Transferase</keyword>
<keyword evidence="1" id="KW-0028">Amino-acid biosynthesis</keyword>
<proteinExistence type="predicted"/>
<dbReference type="SUPFAM" id="SSF51161">
    <property type="entry name" value="Trimeric LpxA-like enzymes"/>
    <property type="match status" value="1"/>
</dbReference>